<comment type="similarity">
    <text evidence="1 7">Belongs to the GcvT family.</text>
</comment>
<dbReference type="PIRSF" id="PIRSF006487">
    <property type="entry name" value="GcvT"/>
    <property type="match status" value="1"/>
</dbReference>
<dbReference type="InterPro" id="IPR029043">
    <property type="entry name" value="GcvT/YgfZ_C"/>
</dbReference>
<dbReference type="InterPro" id="IPR028896">
    <property type="entry name" value="GcvT/YgfZ/DmdA"/>
</dbReference>
<comment type="subunit">
    <text evidence="7">The glycine cleavage system is composed of four proteins: P, T, L and H.</text>
</comment>
<feature type="domain" description="Aminomethyltransferase C-terminal" evidence="10">
    <location>
        <begin position="288"/>
        <end position="366"/>
    </location>
</feature>
<gene>
    <name evidence="7 11" type="primary">gcvT</name>
    <name evidence="11" type="ORF">GP475_08030</name>
</gene>
<protein>
    <recommendedName>
        <fullName evidence="2 7">Aminomethyltransferase</fullName>
        <ecNumber evidence="2 7">2.1.2.10</ecNumber>
    </recommendedName>
    <alternativeName>
        <fullName evidence="5 7">Glycine cleavage system T protein</fullName>
    </alternativeName>
</protein>
<comment type="function">
    <text evidence="7">The glycine cleavage system catalyzes the degradation of glycine.</text>
</comment>
<dbReference type="InterPro" id="IPR006223">
    <property type="entry name" value="GcvT"/>
</dbReference>
<evidence type="ECO:0000256" key="2">
    <source>
        <dbReference type="ARBA" id="ARBA00012616"/>
    </source>
</evidence>
<dbReference type="PANTHER" id="PTHR43757">
    <property type="entry name" value="AMINOMETHYLTRANSFERASE"/>
    <property type="match status" value="1"/>
</dbReference>
<dbReference type="InterPro" id="IPR013977">
    <property type="entry name" value="GcvT_C"/>
</dbReference>
<evidence type="ECO:0000313" key="11">
    <source>
        <dbReference type="EMBL" id="QNQ90593.1"/>
    </source>
</evidence>
<feature type="domain" description="GCVT N-terminal" evidence="9">
    <location>
        <begin position="7"/>
        <end position="270"/>
    </location>
</feature>
<dbReference type="NCBIfam" id="NF001567">
    <property type="entry name" value="PRK00389.1"/>
    <property type="match status" value="1"/>
</dbReference>
<keyword evidence="4 7" id="KW-0808">Transferase</keyword>
<dbReference type="AlphaFoldDB" id="A0A7H0SPW8"/>
<comment type="catalytic activity">
    <reaction evidence="6 7">
        <text>N(6)-[(R)-S(8)-aminomethyldihydrolipoyl]-L-lysyl-[protein] + (6S)-5,6,7,8-tetrahydrofolate = N(6)-[(R)-dihydrolipoyl]-L-lysyl-[protein] + (6R)-5,10-methylene-5,6,7,8-tetrahydrofolate + NH4(+)</text>
        <dbReference type="Rhea" id="RHEA:16945"/>
        <dbReference type="Rhea" id="RHEA-COMP:10475"/>
        <dbReference type="Rhea" id="RHEA-COMP:10492"/>
        <dbReference type="ChEBI" id="CHEBI:15636"/>
        <dbReference type="ChEBI" id="CHEBI:28938"/>
        <dbReference type="ChEBI" id="CHEBI:57453"/>
        <dbReference type="ChEBI" id="CHEBI:83100"/>
        <dbReference type="ChEBI" id="CHEBI:83143"/>
        <dbReference type="EC" id="2.1.2.10"/>
    </reaction>
</comment>
<evidence type="ECO:0000256" key="5">
    <source>
        <dbReference type="ARBA" id="ARBA00031395"/>
    </source>
</evidence>
<evidence type="ECO:0000256" key="6">
    <source>
        <dbReference type="ARBA" id="ARBA00047665"/>
    </source>
</evidence>
<dbReference type="InterPro" id="IPR027266">
    <property type="entry name" value="TrmE/GcvT-like"/>
</dbReference>
<feature type="binding site" evidence="8">
    <location>
        <position position="205"/>
    </location>
    <ligand>
        <name>substrate</name>
    </ligand>
</feature>
<dbReference type="GO" id="GO:0032259">
    <property type="term" value="P:methylation"/>
    <property type="evidence" value="ECO:0007669"/>
    <property type="project" value="UniProtKB-KW"/>
</dbReference>
<evidence type="ECO:0000256" key="1">
    <source>
        <dbReference type="ARBA" id="ARBA00008609"/>
    </source>
</evidence>
<dbReference type="GO" id="GO:0005829">
    <property type="term" value="C:cytosol"/>
    <property type="evidence" value="ECO:0007669"/>
    <property type="project" value="TreeGrafter"/>
</dbReference>
<dbReference type="RefSeq" id="WP_187973905.1">
    <property type="nucleotide sequence ID" value="NZ_CP046884.1"/>
</dbReference>
<dbReference type="NCBIfam" id="TIGR00528">
    <property type="entry name" value="gcvT"/>
    <property type="match status" value="1"/>
</dbReference>
<sequence>MSRITALYQEHEAAGATFTDFGGWTMPLKYGNELDEHRAVRTAAGLFDLSHMGELRVRGPEAARFLDRALISQLSALKVGRAKYSMILNTDGGIIDDLITYRLGEEDFLVVPNAGNKDAVLSAFTEIAEGLNVSIDDETETTTLIAVQGPSSAELLKQLLDQDSAAEIDSLRYYAWTKVSFLDAKLSGMHILAARTGYTGEDGFELYIADNAEAARTIWSLFRELDVTCCGLAARDSLRLEAGMPLYGNELTTTTSPVDAGLKVLIAKEKDEPFQGQEAVSARPEPQRVLVGLQGEGRRAARHGAILYDAAGTKVGVVTSGQLSPTLGYPIALAYLDKELKDPGNKLEADIRGRRYPYEVIATPFYRRDK</sequence>
<keyword evidence="12" id="KW-1185">Reference proteome</keyword>
<dbReference type="Gene3D" id="2.40.30.110">
    <property type="entry name" value="Aminomethyltransferase beta-barrel domains"/>
    <property type="match status" value="1"/>
</dbReference>
<name>A0A7H0SPW8_9CORY</name>
<dbReference type="GO" id="GO:0004047">
    <property type="term" value="F:aminomethyltransferase activity"/>
    <property type="evidence" value="ECO:0007669"/>
    <property type="project" value="UniProtKB-UniRule"/>
</dbReference>
<organism evidence="11 12">
    <name type="scientific">Corynebacterium poyangense</name>
    <dbReference type="NCBI Taxonomy" id="2684405"/>
    <lineage>
        <taxon>Bacteria</taxon>
        <taxon>Bacillati</taxon>
        <taxon>Actinomycetota</taxon>
        <taxon>Actinomycetes</taxon>
        <taxon>Mycobacteriales</taxon>
        <taxon>Corynebacteriaceae</taxon>
        <taxon>Corynebacterium</taxon>
    </lineage>
</organism>
<keyword evidence="11" id="KW-0489">Methyltransferase</keyword>
<reference evidence="11 12" key="1">
    <citation type="submission" date="2019-12" db="EMBL/GenBank/DDBJ databases">
        <title>Corynebacterium sp. nov., isolated from feces of the Anser Albifrons in China.</title>
        <authorList>
            <person name="Liu Q."/>
        </authorList>
    </citation>
    <scope>NUCLEOTIDE SEQUENCE [LARGE SCALE GENOMIC DNA]</scope>
    <source>
        <strain evidence="11 12">4H37-19</strain>
    </source>
</reference>
<dbReference type="GO" id="GO:0008483">
    <property type="term" value="F:transaminase activity"/>
    <property type="evidence" value="ECO:0007669"/>
    <property type="project" value="UniProtKB-KW"/>
</dbReference>
<dbReference type="Gene3D" id="4.10.1250.10">
    <property type="entry name" value="Aminomethyltransferase fragment"/>
    <property type="match status" value="1"/>
</dbReference>
<evidence type="ECO:0000313" key="12">
    <source>
        <dbReference type="Proteomes" id="UP000516320"/>
    </source>
</evidence>
<dbReference type="FunFam" id="3.30.70.1400:FF:000001">
    <property type="entry name" value="Aminomethyltransferase"/>
    <property type="match status" value="1"/>
</dbReference>
<dbReference type="Proteomes" id="UP000516320">
    <property type="component" value="Chromosome"/>
</dbReference>
<dbReference type="GO" id="GO:0005960">
    <property type="term" value="C:glycine cleavage complex"/>
    <property type="evidence" value="ECO:0007669"/>
    <property type="project" value="InterPro"/>
</dbReference>
<dbReference type="Pfam" id="PF01571">
    <property type="entry name" value="GCV_T"/>
    <property type="match status" value="1"/>
</dbReference>
<proteinExistence type="inferred from homology"/>
<evidence type="ECO:0000256" key="4">
    <source>
        <dbReference type="ARBA" id="ARBA00022679"/>
    </source>
</evidence>
<evidence type="ECO:0000256" key="7">
    <source>
        <dbReference type="HAMAP-Rule" id="MF_00259"/>
    </source>
</evidence>
<evidence type="ECO:0000256" key="3">
    <source>
        <dbReference type="ARBA" id="ARBA00022576"/>
    </source>
</evidence>
<dbReference type="HAMAP" id="MF_00259">
    <property type="entry name" value="GcvT"/>
    <property type="match status" value="1"/>
</dbReference>
<dbReference type="KEGG" id="cpoy:GP475_08030"/>
<dbReference type="Pfam" id="PF08669">
    <property type="entry name" value="GCV_T_C"/>
    <property type="match status" value="1"/>
</dbReference>
<dbReference type="Gene3D" id="3.30.1360.120">
    <property type="entry name" value="Probable tRNA modification gtpase trme, domain 1"/>
    <property type="match status" value="1"/>
</dbReference>
<dbReference type="GO" id="GO:0008168">
    <property type="term" value="F:methyltransferase activity"/>
    <property type="evidence" value="ECO:0007669"/>
    <property type="project" value="UniProtKB-KW"/>
</dbReference>
<keyword evidence="3 7" id="KW-0032">Aminotransferase</keyword>
<dbReference type="InterPro" id="IPR022903">
    <property type="entry name" value="GcvT_bac"/>
</dbReference>
<evidence type="ECO:0000259" key="10">
    <source>
        <dbReference type="Pfam" id="PF08669"/>
    </source>
</evidence>
<dbReference type="SUPFAM" id="SSF103025">
    <property type="entry name" value="Folate-binding domain"/>
    <property type="match status" value="1"/>
</dbReference>
<dbReference type="EMBL" id="CP046884">
    <property type="protein sequence ID" value="QNQ90593.1"/>
    <property type="molecule type" value="Genomic_DNA"/>
</dbReference>
<dbReference type="Gene3D" id="3.30.70.1400">
    <property type="entry name" value="Aminomethyltransferase beta-barrel domains"/>
    <property type="match status" value="1"/>
</dbReference>
<evidence type="ECO:0000259" key="9">
    <source>
        <dbReference type="Pfam" id="PF01571"/>
    </source>
</evidence>
<dbReference type="EC" id="2.1.2.10" evidence="2 7"/>
<dbReference type="InterPro" id="IPR006222">
    <property type="entry name" value="GCVT_N"/>
</dbReference>
<dbReference type="PANTHER" id="PTHR43757:SF2">
    <property type="entry name" value="AMINOMETHYLTRANSFERASE, MITOCHONDRIAL"/>
    <property type="match status" value="1"/>
</dbReference>
<dbReference type="FunFam" id="2.40.30.110:FF:000003">
    <property type="entry name" value="Aminomethyltransferase"/>
    <property type="match status" value="1"/>
</dbReference>
<evidence type="ECO:0000256" key="8">
    <source>
        <dbReference type="PIRSR" id="PIRSR006487-1"/>
    </source>
</evidence>
<dbReference type="GO" id="GO:0019464">
    <property type="term" value="P:glycine decarboxylation via glycine cleavage system"/>
    <property type="evidence" value="ECO:0007669"/>
    <property type="project" value="UniProtKB-UniRule"/>
</dbReference>
<accession>A0A7H0SPW8</accession>
<dbReference type="SUPFAM" id="SSF101790">
    <property type="entry name" value="Aminomethyltransferase beta-barrel domain"/>
    <property type="match status" value="1"/>
</dbReference>